<dbReference type="EMBL" id="JAGGOB010000012">
    <property type="protein sequence ID" value="MBT2328360.1"/>
    <property type="molecule type" value="Genomic_DNA"/>
</dbReference>
<organism evidence="7 8">
    <name type="scientific">Pseudomonas fluorescens</name>
    <dbReference type="NCBI Taxonomy" id="294"/>
    <lineage>
        <taxon>Bacteria</taxon>
        <taxon>Pseudomonadati</taxon>
        <taxon>Pseudomonadota</taxon>
        <taxon>Gammaproteobacteria</taxon>
        <taxon>Pseudomonadales</taxon>
        <taxon>Pseudomonadaceae</taxon>
        <taxon>Pseudomonas</taxon>
    </lineage>
</organism>
<dbReference type="Pfam" id="PF12920">
    <property type="entry name" value="TcdA_TcdB_pore"/>
    <property type="match status" value="1"/>
</dbReference>
<dbReference type="GO" id="GO:0016757">
    <property type="term" value="F:glycosyltransferase activity"/>
    <property type="evidence" value="ECO:0007669"/>
    <property type="project" value="InterPro"/>
</dbReference>
<evidence type="ECO:0000256" key="3">
    <source>
        <dbReference type="ARBA" id="ARBA00022807"/>
    </source>
</evidence>
<keyword evidence="2" id="KW-0378">Hydrolase</keyword>
<dbReference type="CDD" id="cd20495">
    <property type="entry name" value="C58_PaToxP-like"/>
    <property type="match status" value="1"/>
</dbReference>
<evidence type="ECO:0000259" key="6">
    <source>
        <dbReference type="Pfam" id="PF12920"/>
    </source>
</evidence>
<dbReference type="Pfam" id="PF03543">
    <property type="entry name" value="Peptidase_C58"/>
    <property type="match status" value="1"/>
</dbReference>
<dbReference type="InterPro" id="IPR006473">
    <property type="entry name" value="Peptidase_C58_Yopt"/>
</dbReference>
<evidence type="ECO:0000313" key="7">
    <source>
        <dbReference type="EMBL" id="MBT2328360.1"/>
    </source>
</evidence>
<feature type="domain" description="GT44" evidence="5">
    <location>
        <begin position="123"/>
        <end position="511"/>
    </location>
</feature>
<name>A0A944HBD3_PSEFL</name>
<evidence type="ECO:0000256" key="2">
    <source>
        <dbReference type="ARBA" id="ARBA00022801"/>
    </source>
</evidence>
<keyword evidence="3" id="KW-0788">Thiol protease</keyword>
<keyword evidence="1" id="KW-0645">Protease</keyword>
<dbReference type="SUPFAM" id="SSF53448">
    <property type="entry name" value="Nucleotide-diphospho-sugar transferases"/>
    <property type="match status" value="1"/>
</dbReference>
<evidence type="ECO:0000256" key="1">
    <source>
        <dbReference type="ARBA" id="ARBA00022670"/>
    </source>
</evidence>
<dbReference type="GO" id="GO:0004197">
    <property type="term" value="F:cysteine-type endopeptidase activity"/>
    <property type="evidence" value="ECO:0007669"/>
    <property type="project" value="InterPro"/>
</dbReference>
<sequence length="2356" mass="261734">MSESGIRSAKGYVDFMGLLKLKDLEQALMPHKGTDQYEAVLRYYFGCIASLDSPAMLEPLGLLKQALKAFQGIGRQRRTAELEPSGAAEAVDLAHIYTTVESFETRLHNSVEQLRTAALEVPKKLHFVWLGGGVGAIQRDYINVWKQVMAAEGYQLHLWYDSDALLAYETNRIIVEAAKADAMLKGAMDITDAFELGDRYEERVIVLKQQMFAHIKDVVENGGSADDARIDLLVRAYGQDRARLTALKAANLLSLSALAEGSLTLRDLAQGEPPLQLQDIYEREISLRCNLASGSDVVRVEALLNEGGRYADVDNLPPLLEKLGGVDIRAFQTDARLGVLQLLLDRNPEWMPGRQALRGKYTNYQDQIPLESREALERFADSKPELKQVFGIPAERLARPYELRAVAEQHSMSNAFLMAHPGAAMLKTVIERFRLNYEVVDATARLADEQNVALTDIHAMEDLAAQAATAVFGNLRELPPEEEMAVSFLAQAAATYYSDGIRPQSEVTIYLTGPGAMRAAMLDYQRANFTPRSAENWRAEIAIPAVATVNRATEEELDHSWKENEKDGVQWLDNEKKNWQQGRFQARYAGELAELLKYRTLQFDEGWPVIEGRHVLSTDLLQHLADQLGDPFMAMMGRSHTGVVAFDQPIPLSFDARQAIRAQSSSLLPPASLGDSQTQRLCVAELLGQLADGHLDVVQLSPLQRLLLGSLIGAKSLDNRNFDALRPQLDNLANNLGERGTVGSYAMIEQALYREHAPAFLAGLTDPVEYSLLHSDTALGLKKDALERPLTLRQWGRQVARIQRVAQIEYRTRVTERVGVVLDGFEADVTKPVPQDLLLQGEGDRVGGRCYPLTLAMAAALSAGKAAVNTLRERFYLGAIEPEASDCVTFLQGVEALRDVQTGDVGSALARSDLKQVVEILQARTTTSTLMLSSDNHAMLVARTVEGERSTYHFYDPNFGVFEFEHATRFRQALERFFLDQGMAGYYAAYGEATQPTFDLLELDGERVAEIELPGAIKVSDLLQPAALPGQAQRPVRQRLASARGQSLMSNSRLGNCLMALDGHWWGQQIAHVTTGLQQQDQLAPRFVPLFETLEITPDGSYRVSLIDPEDPEHLVRVTSDDHRLLRIKSYLSERFLALANKPAVPSDPVEVGSVHTLNAGFAIQALMMALTAHEGADRPLSLAVRLHAYVNYAQLVHGVVSDVAGLVGLVRQALAEEKLIARTVAPVVKAAVGSGLSEATGGLLQLANVGFDIYQLVTATNEVARAQFGTQLAFDSAGLVLSAGALAAGATTAGAFLGGAGVILGGLAVGVAALAQGFATIAEQAKQVGLFFDEMTKAHLQPYRFDAHGNAWLPHSSLIVRTLDLARGQLQLDSPRLYPLRDHFGVPTFDLDYDRSIDIRRELRLPGRVMFTPPAGQAIVLPGTPQACYRYEYKALPFASLRHDAGFDTARRLEKRKADGGWLFLFSFYSFPSDYILNRLVPDYRPTVIDVLLDDHERSLVVPTIPTDWQGKIAYQIRSAGKRCALTLNPGVSLTLESLSLHEASWVLDAPWATEGDIRLERSSRMFVGDIQVNFTGTRRHQILLRLGENQVFQVEMTELKLSLIEQDVPPGMDRQTLQTHLKALAREHRLVMPYTPVQHYLVPFEKPDEPRYITAWYDTREDRFLYIRNEVPGAEDAILGTVAGGNAYFFEPENVIVWQVDAVTGLLSHRYWLWPANGKQTIIKSIEADPQGVVHVVQEITREDQTTEVLVYVIHDGQLLLSSVTRDLDPTLESVFSASETLADWSQVLGAGYPFTPYVGDRTYATVNWQPAPFVSVCWKIEETLRDMAWIRRSDQLIIRPSPRRNHYRGWPDSIKNLTDLTLLTPAQGSNVFVIYDKTRQELCRRQRTLVEGKGQWSNRWLRSEKLDNIVAVEDGYLALMSDGLFYNLTDQGNQELGGVTEHWFKDRVHWWSALDPLARRYPGKPLALIGLANFKGDAKLGAWYIDNKLLLTDPGHGQEVRLLSATPDGEAAWLFNVSSGEVYRQAFIDPQRLESAFGDGSQLLQADALPVPQRVWAPWQFAELTVEGAGLRGVTFEGVAVSLRDPEPAFITGVTLEWVIAQGGREREGLKRLLEYPFHGPLLSVEDPDNLKWFVTQSKRLIRVPRAAIPESFEVLGTQKQTNLLIHEGLDGKLLTYPDIGHAGPLSYVQRDGEVMVMEGQTKIEDLLPLMPDGVTTLVLRMGQGTESYRLSKAAWLRLESVILNCRHSLDNAATEPGKLIWELDEPEKLLLSHVDEHLVIIDPDSGHSVIFREAYAADIGLRGDVLLSFEKHRRYAVSTLIQRMDARHNTQGSVTLQELLSVPAVVENSLAD</sequence>
<gene>
    <name evidence="7" type="ORF">J7E47_06480</name>
</gene>
<dbReference type="RefSeq" id="WP_214913532.1">
    <property type="nucleotide sequence ID" value="NZ_JAGGNX010000012.1"/>
</dbReference>
<feature type="domain" description="Peptidase C58 YopT-type" evidence="4">
    <location>
        <begin position="897"/>
        <end position="1003"/>
    </location>
</feature>
<evidence type="ECO:0000259" key="5">
    <source>
        <dbReference type="Pfam" id="PF12919"/>
    </source>
</evidence>
<accession>A0A944HBD3</accession>
<protein>
    <submittedName>
        <fullName evidence="7">Toxin</fullName>
    </submittedName>
</protein>
<dbReference type="Proteomes" id="UP000692896">
    <property type="component" value="Unassembled WGS sequence"/>
</dbReference>
<dbReference type="Gene3D" id="3.90.550.20">
    <property type="match status" value="1"/>
</dbReference>
<dbReference type="Pfam" id="PF12919">
    <property type="entry name" value="TcdA_TcdB"/>
    <property type="match status" value="1"/>
</dbReference>
<evidence type="ECO:0000259" key="4">
    <source>
        <dbReference type="Pfam" id="PF03543"/>
    </source>
</evidence>
<dbReference type="InterPro" id="IPR024769">
    <property type="entry name" value="TcdA/TcdB_pore_forming"/>
</dbReference>
<dbReference type="GO" id="GO:0006508">
    <property type="term" value="P:proteolysis"/>
    <property type="evidence" value="ECO:0007669"/>
    <property type="project" value="UniProtKB-KW"/>
</dbReference>
<feature type="domain" description="TcdA/TcdB toxin pore forming" evidence="6">
    <location>
        <begin position="1069"/>
        <end position="1703"/>
    </location>
</feature>
<proteinExistence type="predicted"/>
<evidence type="ECO:0000313" key="8">
    <source>
        <dbReference type="Proteomes" id="UP000692896"/>
    </source>
</evidence>
<dbReference type="InterPro" id="IPR024770">
    <property type="entry name" value="TcdA/TcdB_cat"/>
</dbReference>
<comment type="caution">
    <text evidence="7">The sequence shown here is derived from an EMBL/GenBank/DDBJ whole genome shotgun (WGS) entry which is preliminary data.</text>
</comment>
<dbReference type="InterPro" id="IPR029044">
    <property type="entry name" value="Nucleotide-diphossugar_trans"/>
</dbReference>
<reference evidence="7" key="1">
    <citation type="submission" date="2021-03" db="EMBL/GenBank/DDBJ databases">
        <title>Genomic analysis provides insights into the functional capacity of soil bacteria communities inhabiting an altitudinal gradient in the Atacama Desert.</title>
        <authorList>
            <person name="Gonzalez M."/>
            <person name="Maldonado J."/>
            <person name="Maza F."/>
            <person name="Hodar C."/>
            <person name="Cortes M."/>
            <person name="Palma R."/>
            <person name="Andreani C."/>
            <person name="Gaete A."/>
            <person name="Vasquez-Dean J."/>
            <person name="Acuna V."/>
            <person name="Aguado M."/>
            <person name="Mandakovic D."/>
            <person name="Latorre M."/>
            <person name="Orellana A."/>
            <person name="Gutierrez R."/>
            <person name="Montecino M."/>
            <person name="Allende M."/>
            <person name="Maass A."/>
            <person name="Cambiazo V."/>
        </authorList>
    </citation>
    <scope>NUCLEOTIDE SEQUENCE</scope>
    <source>
        <strain evidence="7">ISL-25</strain>
    </source>
</reference>